<evidence type="ECO:0000313" key="1">
    <source>
        <dbReference type="EMBL" id="GMR52281.1"/>
    </source>
</evidence>
<keyword evidence="2" id="KW-1185">Reference proteome</keyword>
<accession>A0AAN5CWF8</accession>
<comment type="caution">
    <text evidence="1">The sequence shown here is derived from an EMBL/GenBank/DDBJ whole genome shotgun (WGS) entry which is preliminary data.</text>
</comment>
<dbReference type="Proteomes" id="UP001328107">
    <property type="component" value="Unassembled WGS sequence"/>
</dbReference>
<feature type="non-terminal residue" evidence="1">
    <location>
        <position position="1"/>
    </location>
</feature>
<reference evidence="2" key="1">
    <citation type="submission" date="2022-10" db="EMBL/GenBank/DDBJ databases">
        <title>Genome assembly of Pristionchus species.</title>
        <authorList>
            <person name="Yoshida K."/>
            <person name="Sommer R.J."/>
        </authorList>
    </citation>
    <scope>NUCLEOTIDE SEQUENCE [LARGE SCALE GENOMIC DNA]</scope>
    <source>
        <strain evidence="2">RS5460</strain>
    </source>
</reference>
<gene>
    <name evidence="1" type="ORF">PMAYCL1PPCAC_22476</name>
</gene>
<dbReference type="AlphaFoldDB" id="A0AAN5CWF8"/>
<sequence length="71" mass="7923">QRLSSDAFRASKAEFTLDAAPTAKLDTPINAEPILMGGVAVQMFGAYKLDRNGDRMFYIWFELVSPTQHDT</sequence>
<organism evidence="1 2">
    <name type="scientific">Pristionchus mayeri</name>
    <dbReference type="NCBI Taxonomy" id="1317129"/>
    <lineage>
        <taxon>Eukaryota</taxon>
        <taxon>Metazoa</taxon>
        <taxon>Ecdysozoa</taxon>
        <taxon>Nematoda</taxon>
        <taxon>Chromadorea</taxon>
        <taxon>Rhabditida</taxon>
        <taxon>Rhabditina</taxon>
        <taxon>Diplogasteromorpha</taxon>
        <taxon>Diplogasteroidea</taxon>
        <taxon>Neodiplogasteridae</taxon>
        <taxon>Pristionchus</taxon>
    </lineage>
</organism>
<name>A0AAN5CWF8_9BILA</name>
<dbReference type="EMBL" id="BTRK01000005">
    <property type="protein sequence ID" value="GMR52281.1"/>
    <property type="molecule type" value="Genomic_DNA"/>
</dbReference>
<evidence type="ECO:0000313" key="2">
    <source>
        <dbReference type="Proteomes" id="UP001328107"/>
    </source>
</evidence>
<protein>
    <submittedName>
        <fullName evidence="1">Uncharacterized protein</fullName>
    </submittedName>
</protein>
<proteinExistence type="predicted"/>
<feature type="non-terminal residue" evidence="1">
    <location>
        <position position="71"/>
    </location>
</feature>